<feature type="domain" description="Gamma tubulin complex component C-terminal" evidence="7">
    <location>
        <begin position="717"/>
        <end position="1053"/>
    </location>
</feature>
<dbReference type="Pfam" id="PF04130">
    <property type="entry name" value="GCP_C_terminal"/>
    <property type="match status" value="1"/>
</dbReference>
<dbReference type="GO" id="GO:0000922">
    <property type="term" value="C:spindle pole"/>
    <property type="evidence" value="ECO:0007669"/>
    <property type="project" value="InterPro"/>
</dbReference>
<dbReference type="InterPro" id="IPR042241">
    <property type="entry name" value="GCP_C_sf"/>
</dbReference>
<evidence type="ECO:0000256" key="6">
    <source>
        <dbReference type="SAM" id="MobiDB-lite"/>
    </source>
</evidence>
<dbReference type="Gene3D" id="1.20.120.1900">
    <property type="entry name" value="Gamma-tubulin complex, C-terminal domain"/>
    <property type="match status" value="1"/>
</dbReference>
<keyword evidence="3 5" id="KW-0493">Microtubule</keyword>
<evidence type="ECO:0000256" key="4">
    <source>
        <dbReference type="ARBA" id="ARBA00023212"/>
    </source>
</evidence>
<dbReference type="InterPro" id="IPR040457">
    <property type="entry name" value="GCP_C"/>
</dbReference>
<comment type="subcellular location">
    <subcellularLocation>
        <location evidence="5">Cytoplasm</location>
        <location evidence="5">Cytoskeleton</location>
        <location evidence="5">Microtubule organizing center</location>
    </subcellularLocation>
</comment>
<dbReference type="InterPro" id="IPR041470">
    <property type="entry name" value="GCP_N"/>
</dbReference>
<reference evidence="9" key="1">
    <citation type="submission" date="2020-12" db="EMBL/GenBank/DDBJ databases">
        <title>Metabolic potential, ecology and presence of endohyphal bacteria is reflected in genomic diversity of Mucoromycotina.</title>
        <authorList>
            <person name="Muszewska A."/>
            <person name="Okrasinska A."/>
            <person name="Steczkiewicz K."/>
            <person name="Drgas O."/>
            <person name="Orlowska M."/>
            <person name="Perlinska-Lenart U."/>
            <person name="Aleksandrzak-Piekarczyk T."/>
            <person name="Szatraj K."/>
            <person name="Zielenkiewicz U."/>
            <person name="Pilsyk S."/>
            <person name="Malc E."/>
            <person name="Mieczkowski P."/>
            <person name="Kruszewska J.S."/>
            <person name="Biernat P."/>
            <person name="Pawlowska J."/>
        </authorList>
    </citation>
    <scope>NUCLEOTIDE SEQUENCE</scope>
    <source>
        <strain evidence="9">WA0000051536</strain>
    </source>
</reference>
<accession>A0A8H7PZV8</accession>
<evidence type="ECO:0000256" key="1">
    <source>
        <dbReference type="ARBA" id="ARBA00010337"/>
    </source>
</evidence>
<keyword evidence="10" id="KW-1185">Reference proteome</keyword>
<sequence>MTLSSLLEQLAREVVKDRDRPSSVRSGKAIERQLQNYRFPGTDNIHTTERYSGLVEKLYIKNQPEKAAYLEACVNKLVNSKENDGSKNVWINSVSTYTPHSQLTFWMIIYTQIHSMFDILSLLINAAGDPVSSEFQPCSNEQKDSTSEMTWDRIVAEEPLSGQHWEQWESLSTDEDDNDDDEDDEMDEQTEVERLDVSDAKKKRRDRSPSNARIEDQRRANKYYLSHIDYDKPTDIATVPILQSQQYWMLQKLEESKRAAKIVEGVGMQAFSDPCTLAPSLNELRLRSDDIRSVTAAPEGYIDERDAIREVLFMIQGYPGVLFQMVERHGANPEEADAPTLKTKDSLTFKVKTEVAIPHMSILTLNNLLTRFCQYGNSINQLRYLNTTVCLSPPTRFGQTCQAFASHLDRLMTDLQHKLSDLQIEYSNQETSEDGPSLLKLYQTMEDDLEFYHSLNAIQSEIPGLGDALYYHPNQQDEIPAIEPITITVSLLNSLFHHLDIAQSSNHPSFNKLKEVFLSTIVPYGILMDDWIFEGSLTGDVASEFFVQRNPQINANSSRYWRHGFQIRITENASPYPDCLHAFVPRLVFAGKAVNFMIRMDISEAEFAVDSHIDGFSTQLRKADKMNASKKEEKAARLKMSPSEKLLESHIPSTATSRLKPKSYSAAAQDSANTSKDVQMQDLFRHSFAVTLEEYVEPQYERLATLLMQSLNKEAHLRRHLQSLANVFLMIEGDVMNRFAESVFIQMDEGKPWYDDRTINALFLEASRDDKHILAENVHIEVNLNRIGVRLSTLATASQKLPLNSLAILESIIIHYQLPSPVNNFLRRSTLQEYRKISTFVLQIKRAKRLMENLSVFKGRFQNAREGNNESMAKFYSVRLRLIWFVNNIHSYILTTILHSETVQFQRKLSTLVNVDDIVLQHDDYVRKIVDRCLLNEKTQSIRSAVIHVLDMTILLSRLFKKFVQDPASRNFDNASLLMTIPPRLDSDEEGDTTSNGSDAFGDEAAVEKEYLKSFEEGLNMIDEEYSQAMRFLTTSLEVMAKSSGVSWFEVLAQSLNV</sequence>
<feature type="compositionally biased region" description="Acidic residues" evidence="6">
    <location>
        <begin position="172"/>
        <end position="190"/>
    </location>
</feature>
<comment type="caution">
    <text evidence="9">The sequence shown here is derived from an EMBL/GenBank/DDBJ whole genome shotgun (WGS) entry which is preliminary data.</text>
</comment>
<dbReference type="GO" id="GO:0007020">
    <property type="term" value="P:microtubule nucleation"/>
    <property type="evidence" value="ECO:0007669"/>
    <property type="project" value="InterPro"/>
</dbReference>
<dbReference type="InterPro" id="IPR007259">
    <property type="entry name" value="GCP"/>
</dbReference>
<comment type="similarity">
    <text evidence="1 5">Belongs to the TUBGCP family.</text>
</comment>
<organism evidence="9 10">
    <name type="scientific">Umbelopsis vinacea</name>
    <dbReference type="NCBI Taxonomy" id="44442"/>
    <lineage>
        <taxon>Eukaryota</taxon>
        <taxon>Fungi</taxon>
        <taxon>Fungi incertae sedis</taxon>
        <taxon>Mucoromycota</taxon>
        <taxon>Mucoromycotina</taxon>
        <taxon>Umbelopsidomycetes</taxon>
        <taxon>Umbelopsidales</taxon>
        <taxon>Umbelopsidaceae</taxon>
        <taxon>Umbelopsis</taxon>
    </lineage>
</organism>
<dbReference type="GO" id="GO:0051321">
    <property type="term" value="P:meiotic cell cycle"/>
    <property type="evidence" value="ECO:0007669"/>
    <property type="project" value="TreeGrafter"/>
</dbReference>
<dbReference type="PANTHER" id="PTHR19302:SF33">
    <property type="entry name" value="GAMMA-TUBULIN COMPLEX COMPONENT 5"/>
    <property type="match status" value="1"/>
</dbReference>
<protein>
    <recommendedName>
        <fullName evidence="5">Spindle pole body component</fullName>
    </recommendedName>
</protein>
<feature type="domain" description="Gamma tubulin complex component protein N-terminal" evidence="8">
    <location>
        <begin position="308"/>
        <end position="714"/>
    </location>
</feature>
<dbReference type="GO" id="GO:0000930">
    <property type="term" value="C:gamma-tubulin complex"/>
    <property type="evidence" value="ECO:0007669"/>
    <property type="project" value="TreeGrafter"/>
</dbReference>
<dbReference type="AlphaFoldDB" id="A0A8H7PZV8"/>
<dbReference type="GO" id="GO:0005816">
    <property type="term" value="C:spindle pole body"/>
    <property type="evidence" value="ECO:0007669"/>
    <property type="project" value="UniProtKB-ARBA"/>
</dbReference>
<keyword evidence="2 5" id="KW-0963">Cytoplasm</keyword>
<name>A0A8H7PZV8_9FUNG</name>
<evidence type="ECO:0000259" key="8">
    <source>
        <dbReference type="Pfam" id="PF17681"/>
    </source>
</evidence>
<dbReference type="PANTHER" id="PTHR19302">
    <property type="entry name" value="GAMMA TUBULIN COMPLEX PROTEIN"/>
    <property type="match status" value="1"/>
</dbReference>
<evidence type="ECO:0000256" key="3">
    <source>
        <dbReference type="ARBA" id="ARBA00022701"/>
    </source>
</evidence>
<evidence type="ECO:0000256" key="2">
    <source>
        <dbReference type="ARBA" id="ARBA00022490"/>
    </source>
</evidence>
<evidence type="ECO:0000259" key="7">
    <source>
        <dbReference type="Pfam" id="PF04130"/>
    </source>
</evidence>
<evidence type="ECO:0000313" key="10">
    <source>
        <dbReference type="Proteomes" id="UP000612746"/>
    </source>
</evidence>
<proteinExistence type="inferred from homology"/>
<dbReference type="EMBL" id="JAEPRA010000007">
    <property type="protein sequence ID" value="KAG2182818.1"/>
    <property type="molecule type" value="Genomic_DNA"/>
</dbReference>
<feature type="region of interest" description="Disordered" evidence="6">
    <location>
        <begin position="624"/>
        <end position="673"/>
    </location>
</feature>
<dbReference type="GO" id="GO:0051225">
    <property type="term" value="P:spindle assembly"/>
    <property type="evidence" value="ECO:0007669"/>
    <property type="project" value="TreeGrafter"/>
</dbReference>
<keyword evidence="4 5" id="KW-0206">Cytoskeleton</keyword>
<feature type="compositionally biased region" description="Basic and acidic residues" evidence="6">
    <location>
        <begin position="191"/>
        <end position="200"/>
    </location>
</feature>
<dbReference type="Proteomes" id="UP000612746">
    <property type="component" value="Unassembled WGS sequence"/>
</dbReference>
<dbReference type="OrthoDB" id="66546at2759"/>
<feature type="region of interest" description="Disordered" evidence="6">
    <location>
        <begin position="165"/>
        <end position="216"/>
    </location>
</feature>
<dbReference type="GO" id="GO:0051011">
    <property type="term" value="F:microtubule minus-end binding"/>
    <property type="evidence" value="ECO:0007669"/>
    <property type="project" value="TreeGrafter"/>
</dbReference>
<dbReference type="GO" id="GO:0031122">
    <property type="term" value="P:cytoplasmic microtubule organization"/>
    <property type="evidence" value="ECO:0007669"/>
    <property type="project" value="TreeGrafter"/>
</dbReference>
<dbReference type="GO" id="GO:0000278">
    <property type="term" value="P:mitotic cell cycle"/>
    <property type="evidence" value="ECO:0007669"/>
    <property type="project" value="TreeGrafter"/>
</dbReference>
<evidence type="ECO:0000256" key="5">
    <source>
        <dbReference type="RuleBase" id="RU363050"/>
    </source>
</evidence>
<dbReference type="GO" id="GO:0043015">
    <property type="term" value="F:gamma-tubulin binding"/>
    <property type="evidence" value="ECO:0007669"/>
    <property type="project" value="InterPro"/>
</dbReference>
<dbReference type="GO" id="GO:0005874">
    <property type="term" value="C:microtubule"/>
    <property type="evidence" value="ECO:0007669"/>
    <property type="project" value="UniProtKB-KW"/>
</dbReference>
<feature type="compositionally biased region" description="Basic and acidic residues" evidence="6">
    <location>
        <begin position="624"/>
        <end position="636"/>
    </location>
</feature>
<dbReference type="Pfam" id="PF17681">
    <property type="entry name" value="GCP_N_terminal"/>
    <property type="match status" value="1"/>
</dbReference>
<evidence type="ECO:0000313" key="9">
    <source>
        <dbReference type="EMBL" id="KAG2182818.1"/>
    </source>
</evidence>
<gene>
    <name evidence="9" type="ORF">INT44_005798</name>
</gene>